<evidence type="ECO:0000256" key="1">
    <source>
        <dbReference type="ARBA" id="ARBA00022475"/>
    </source>
</evidence>
<dbReference type="NCBIfam" id="NF003679">
    <property type="entry name" value="PRK05305.1-3"/>
    <property type="match status" value="1"/>
</dbReference>
<keyword evidence="1" id="KW-1003">Cell membrane</keyword>
<reference evidence="12" key="1">
    <citation type="submission" date="2018-10" db="EMBL/GenBank/DDBJ databases">
        <authorList>
            <person name="Gruber-Vodicka H."/>
            <person name="Jaeckle O."/>
        </authorList>
    </citation>
    <scope>NUCLEOTIDE SEQUENCE</scope>
</reference>
<evidence type="ECO:0000256" key="4">
    <source>
        <dbReference type="ARBA" id="ARBA00023098"/>
    </source>
</evidence>
<evidence type="ECO:0000256" key="2">
    <source>
        <dbReference type="ARBA" id="ARBA00022516"/>
    </source>
</evidence>
<dbReference type="GO" id="GO:0008654">
    <property type="term" value="P:phospholipid biosynthetic process"/>
    <property type="evidence" value="ECO:0007669"/>
    <property type="project" value="UniProtKB-KW"/>
</dbReference>
<feature type="transmembrane region" description="Helical" evidence="11">
    <location>
        <begin position="34"/>
        <end position="67"/>
    </location>
</feature>
<name>A0A484H5X9_9ZZZZ</name>
<keyword evidence="10" id="KW-0670">Pyruvate</keyword>
<evidence type="ECO:0000256" key="7">
    <source>
        <dbReference type="ARBA" id="ARBA00023209"/>
    </source>
</evidence>
<evidence type="ECO:0000256" key="5">
    <source>
        <dbReference type="ARBA" id="ARBA00023136"/>
    </source>
</evidence>
<dbReference type="InterPro" id="IPR033175">
    <property type="entry name" value="PSD-A"/>
</dbReference>
<keyword evidence="11" id="KW-1133">Transmembrane helix</keyword>
<organism evidence="12">
    <name type="scientific">invertebrate metagenome</name>
    <dbReference type="NCBI Taxonomy" id="1711999"/>
    <lineage>
        <taxon>unclassified sequences</taxon>
        <taxon>metagenomes</taxon>
        <taxon>organismal metagenomes</taxon>
    </lineage>
</organism>
<evidence type="ECO:0000256" key="6">
    <source>
        <dbReference type="ARBA" id="ARBA00023145"/>
    </source>
</evidence>
<keyword evidence="9" id="KW-1208">Phospholipid metabolism</keyword>
<evidence type="ECO:0000256" key="9">
    <source>
        <dbReference type="ARBA" id="ARBA00023264"/>
    </source>
</evidence>
<protein>
    <submittedName>
        <fullName evidence="12">Phosphatidylserine decarboxylase</fullName>
        <ecNumber evidence="12">4.1.1.65</ecNumber>
    </submittedName>
</protein>
<dbReference type="GO" id="GO:0004609">
    <property type="term" value="F:phosphatidylserine decarboxylase activity"/>
    <property type="evidence" value="ECO:0007669"/>
    <property type="project" value="UniProtKB-EC"/>
</dbReference>
<keyword evidence="8 12" id="KW-0456">Lyase</keyword>
<gene>
    <name evidence="12" type="ORF">RIEGSTA812A_PEG_188</name>
</gene>
<dbReference type="PANTHER" id="PTHR35809">
    <property type="entry name" value="ARCHAETIDYLSERINE DECARBOXYLASE PROENZYME-RELATED"/>
    <property type="match status" value="1"/>
</dbReference>
<keyword evidence="11" id="KW-0812">Transmembrane</keyword>
<dbReference type="HAMAP" id="MF_00664">
    <property type="entry name" value="PS_decarb_PSD_A"/>
    <property type="match status" value="1"/>
</dbReference>
<dbReference type="EC" id="4.1.1.65" evidence="12"/>
<dbReference type="InterPro" id="IPR003817">
    <property type="entry name" value="PS_Dcarbxylase"/>
</dbReference>
<keyword evidence="7" id="KW-0594">Phospholipid biosynthesis</keyword>
<evidence type="ECO:0000256" key="11">
    <source>
        <dbReference type="SAM" id="Phobius"/>
    </source>
</evidence>
<evidence type="ECO:0000256" key="10">
    <source>
        <dbReference type="ARBA" id="ARBA00023317"/>
    </source>
</evidence>
<proteinExistence type="inferred from homology"/>
<keyword evidence="6" id="KW-0865">Zymogen</keyword>
<evidence type="ECO:0000256" key="3">
    <source>
        <dbReference type="ARBA" id="ARBA00022793"/>
    </source>
</evidence>
<dbReference type="NCBIfam" id="NF003678">
    <property type="entry name" value="PRK05305.1-2"/>
    <property type="match status" value="1"/>
</dbReference>
<sequence length="245" mass="27176">MMDTDYDSTDMTAVRTVSLTHYLLPRIHPDGWRFIAFFALCSTLCALWWWPLTIPGLALTVWCLYFFRDPPRITPSRTGLLISPADGVVQTILMAPPPPELGMGHDSRVRVSVFMSLFNCHVNRVPADGMVLQTAYRPGRFVNASFDKASEGNERLAVRLALPDGRDLAFVQIAGLVARRIRCDLQEGMTVQAGERFGLIRFGSRVDVYLPEGVTSLVSVGQPTMAGETVIADLAYLPLSPMTRE</sequence>
<evidence type="ECO:0000256" key="8">
    <source>
        <dbReference type="ARBA" id="ARBA00023239"/>
    </source>
</evidence>
<dbReference type="AlphaFoldDB" id="A0A484H5X9"/>
<dbReference type="PANTHER" id="PTHR35809:SF1">
    <property type="entry name" value="ARCHAETIDYLSERINE DECARBOXYLASE PROENZYME-RELATED"/>
    <property type="match status" value="1"/>
</dbReference>
<dbReference type="EMBL" id="LR026963">
    <property type="protein sequence ID" value="VBB68715.1"/>
    <property type="molecule type" value="Genomic_DNA"/>
</dbReference>
<keyword evidence="2" id="KW-0444">Lipid biosynthesis</keyword>
<keyword evidence="3" id="KW-0210">Decarboxylase</keyword>
<keyword evidence="4" id="KW-0443">Lipid metabolism</keyword>
<evidence type="ECO:0000313" key="12">
    <source>
        <dbReference type="EMBL" id="VBB68715.1"/>
    </source>
</evidence>
<keyword evidence="5 11" id="KW-0472">Membrane</keyword>
<dbReference type="Pfam" id="PF02666">
    <property type="entry name" value="PS_Dcarbxylase"/>
    <property type="match status" value="1"/>
</dbReference>
<accession>A0A484H5X9</accession>